<comment type="caution">
    <text evidence="1">The sequence shown here is derived from an EMBL/GenBank/DDBJ whole genome shotgun (WGS) entry which is preliminary data.</text>
</comment>
<dbReference type="Proteomes" id="UP000746595">
    <property type="component" value="Unassembled WGS sequence"/>
</dbReference>
<protein>
    <submittedName>
        <fullName evidence="1">Diaminopimelate epimerase</fullName>
    </submittedName>
</protein>
<accession>A0ABX1GAH1</accession>
<dbReference type="Gene3D" id="3.10.310.10">
    <property type="entry name" value="Diaminopimelate Epimerase, Chain A, domain 1"/>
    <property type="match status" value="1"/>
</dbReference>
<dbReference type="SUPFAM" id="SSF54506">
    <property type="entry name" value="Diaminopimelate epimerase-like"/>
    <property type="match status" value="1"/>
</dbReference>
<sequence>MSRGATEVDFVKLSPTRNTTLLVTSRHPARNYRVIAEKLLRAEHVHAEQVGFILPAHSPDAQVRLHMAGDEFCANATMALAALHAATQGLRGPVALRLEASGAEGPLECRVESQDAGYRCELANPLPLRIDPYPFPGATVGAAMVRYADAVHLVIECSGSDAVLRKRAEQVAAQLGISEGVSVIGVMLYNSVSGELAPLINVPALGSLVWEGSCGSGTAALGAYLAAKAQVPVSTAVRQPGGTMHVHADYGCGKVTELRVTGQVAIVAEGTAYIHD</sequence>
<reference evidence="1 2" key="1">
    <citation type="submission" date="2020-04" db="EMBL/GenBank/DDBJ databases">
        <title>Paeniglutamicibacter sp. ANT13_2, a novel actinomycete isolated from sediment in Antarctica.</title>
        <authorList>
            <person name="Sakdapetsiri C."/>
            <person name="Pinyakong O."/>
        </authorList>
    </citation>
    <scope>NUCLEOTIDE SEQUENCE [LARGE SCALE GENOMIC DNA]</scope>
    <source>
        <strain evidence="1 2">ANT13_2</strain>
    </source>
</reference>
<organism evidence="1 2">
    <name type="scientific">Paeniglutamicibacter terrestris</name>
    <dbReference type="NCBI Taxonomy" id="2723403"/>
    <lineage>
        <taxon>Bacteria</taxon>
        <taxon>Bacillati</taxon>
        <taxon>Actinomycetota</taxon>
        <taxon>Actinomycetes</taxon>
        <taxon>Micrococcales</taxon>
        <taxon>Micrococcaceae</taxon>
        <taxon>Paeniglutamicibacter</taxon>
    </lineage>
</organism>
<name>A0ABX1GAH1_9MICC</name>
<dbReference type="InterPro" id="IPR058944">
    <property type="entry name" value="CntK-like"/>
</dbReference>
<dbReference type="Pfam" id="PF26317">
    <property type="entry name" value="CntK_N"/>
    <property type="match status" value="1"/>
</dbReference>
<dbReference type="EMBL" id="JAAWVT010000012">
    <property type="protein sequence ID" value="NKG22571.1"/>
    <property type="molecule type" value="Genomic_DNA"/>
</dbReference>
<evidence type="ECO:0000313" key="1">
    <source>
        <dbReference type="EMBL" id="NKG22571.1"/>
    </source>
</evidence>
<keyword evidence="2" id="KW-1185">Reference proteome</keyword>
<evidence type="ECO:0000313" key="2">
    <source>
        <dbReference type="Proteomes" id="UP000746595"/>
    </source>
</evidence>
<gene>
    <name evidence="1" type="ORF">HED64_17875</name>
</gene>
<proteinExistence type="predicted"/>